<name>A0ACB0ZDE9_MELEN</name>
<protein>
    <submittedName>
        <fullName evidence="1">Uncharacterized protein</fullName>
    </submittedName>
</protein>
<dbReference type="Proteomes" id="UP001497535">
    <property type="component" value="Unassembled WGS sequence"/>
</dbReference>
<accession>A0ACB0ZDE9</accession>
<proteinExistence type="predicted"/>
<sequence length="117" mass="13414">MSRKLLLLSAFINELPPFSYRQSHKSFILSPALPQFLLFCSVCCPIFALKTFLAARPLQKNIFIYYSSSSSIFLFFPPLTVHILPSLPFSIPSHHLLRTARAINHSSWCPTRRVNTF</sequence>
<organism evidence="1 2">
    <name type="scientific">Meloidogyne enterolobii</name>
    <name type="common">Root-knot nematode worm</name>
    <name type="synonym">Meloidogyne mayaguensis</name>
    <dbReference type="NCBI Taxonomy" id="390850"/>
    <lineage>
        <taxon>Eukaryota</taxon>
        <taxon>Metazoa</taxon>
        <taxon>Ecdysozoa</taxon>
        <taxon>Nematoda</taxon>
        <taxon>Chromadorea</taxon>
        <taxon>Rhabditida</taxon>
        <taxon>Tylenchina</taxon>
        <taxon>Tylenchomorpha</taxon>
        <taxon>Tylenchoidea</taxon>
        <taxon>Meloidogynidae</taxon>
        <taxon>Meloidogyninae</taxon>
        <taxon>Meloidogyne</taxon>
    </lineage>
</organism>
<evidence type="ECO:0000313" key="2">
    <source>
        <dbReference type="Proteomes" id="UP001497535"/>
    </source>
</evidence>
<reference evidence="1" key="1">
    <citation type="submission" date="2023-11" db="EMBL/GenBank/DDBJ databases">
        <authorList>
            <person name="Poullet M."/>
        </authorList>
    </citation>
    <scope>NUCLEOTIDE SEQUENCE</scope>
    <source>
        <strain evidence="1">E1834</strain>
    </source>
</reference>
<evidence type="ECO:0000313" key="1">
    <source>
        <dbReference type="EMBL" id="CAK5076948.1"/>
    </source>
</evidence>
<gene>
    <name evidence="1" type="ORF">MENTE1834_LOCUS23826</name>
</gene>
<comment type="caution">
    <text evidence="1">The sequence shown here is derived from an EMBL/GenBank/DDBJ whole genome shotgun (WGS) entry which is preliminary data.</text>
</comment>
<dbReference type="EMBL" id="CAVMJV010000031">
    <property type="protein sequence ID" value="CAK5076948.1"/>
    <property type="molecule type" value="Genomic_DNA"/>
</dbReference>
<keyword evidence="2" id="KW-1185">Reference proteome</keyword>